<accession>A0A562XDH8</accession>
<gene>
    <name evidence="2" type="ORF">YZ82_06450</name>
</gene>
<protein>
    <submittedName>
        <fullName evidence="2">Type II secretion system protein</fullName>
    </submittedName>
</protein>
<keyword evidence="1" id="KW-0812">Transmembrane</keyword>
<evidence type="ECO:0000256" key="1">
    <source>
        <dbReference type="SAM" id="Phobius"/>
    </source>
</evidence>
<organism evidence="2 3">
    <name type="scientific">Campylobacter hyointestinalis</name>
    <dbReference type="NCBI Taxonomy" id="198"/>
    <lineage>
        <taxon>Bacteria</taxon>
        <taxon>Pseudomonadati</taxon>
        <taxon>Campylobacterota</taxon>
        <taxon>Epsilonproteobacteria</taxon>
        <taxon>Campylobacterales</taxon>
        <taxon>Campylobacteraceae</taxon>
        <taxon>Campylobacter</taxon>
    </lineage>
</organism>
<dbReference type="EMBL" id="VOAP01000016">
    <property type="protein sequence ID" value="TWO19726.1"/>
    <property type="molecule type" value="Genomic_DNA"/>
</dbReference>
<dbReference type="Proteomes" id="UP000321812">
    <property type="component" value="Unassembled WGS sequence"/>
</dbReference>
<reference evidence="2 3" key="1">
    <citation type="submission" date="2019-07" db="EMBL/GenBank/DDBJ databases">
        <title>Rapid identification of Enteric Bacteria from Whole Genome Sequences (WGS) using Average Nucleotide Identity (ANI).</title>
        <authorList>
            <person name="Lane C."/>
        </authorList>
    </citation>
    <scope>NUCLEOTIDE SEQUENCE [LARGE SCALE GENOMIC DNA]</scope>
    <source>
        <strain evidence="2 3">D2411</strain>
    </source>
</reference>
<keyword evidence="1" id="KW-1133">Transmembrane helix</keyword>
<dbReference type="RefSeq" id="WP_147497388.1">
    <property type="nucleotide sequence ID" value="NZ_VOAP01000016.1"/>
</dbReference>
<comment type="caution">
    <text evidence="2">The sequence shown here is derived from an EMBL/GenBank/DDBJ whole genome shotgun (WGS) entry which is preliminary data.</text>
</comment>
<feature type="transmembrane region" description="Helical" evidence="1">
    <location>
        <begin position="7"/>
        <end position="27"/>
    </location>
</feature>
<dbReference type="AlphaFoldDB" id="A0A562XDH8"/>
<evidence type="ECO:0000313" key="3">
    <source>
        <dbReference type="Proteomes" id="UP000321812"/>
    </source>
</evidence>
<sequence length="141" mass="16051">MKRGFSLIMAIVFIVVIITIGMLSFTLSNTSVKQTTEQYLSEQAEALAMSASEYAIYKIQDQNFSKDYLDKININSKNGVLKAEVFIKYINTKSKPENSKTDFTDKDNKIRAVILTTIVESNPNIIKDQNIRYVRITTQKP</sequence>
<keyword evidence="1" id="KW-0472">Membrane</keyword>
<name>A0A562XDH8_CAMHY</name>
<evidence type="ECO:0000313" key="2">
    <source>
        <dbReference type="EMBL" id="TWO19726.1"/>
    </source>
</evidence>
<proteinExistence type="predicted"/>